<evidence type="ECO:0000313" key="11">
    <source>
        <dbReference type="EMBL" id="MFC5153554.1"/>
    </source>
</evidence>
<dbReference type="GO" id="GO:0005524">
    <property type="term" value="F:ATP binding"/>
    <property type="evidence" value="ECO:0007669"/>
    <property type="project" value="UniProtKB-KW"/>
</dbReference>
<evidence type="ECO:0000256" key="6">
    <source>
        <dbReference type="ARBA" id="ARBA00023136"/>
    </source>
</evidence>
<protein>
    <submittedName>
        <fullName evidence="11">ABC transporter ATP-binding protein</fullName>
    </submittedName>
</protein>
<dbReference type="InterPro" id="IPR017871">
    <property type="entry name" value="ABC_transporter-like_CS"/>
</dbReference>
<keyword evidence="12" id="KW-1185">Reference proteome</keyword>
<dbReference type="SUPFAM" id="SSF52540">
    <property type="entry name" value="P-loop containing nucleoside triphosphate hydrolases"/>
    <property type="match status" value="1"/>
</dbReference>
<evidence type="ECO:0000256" key="5">
    <source>
        <dbReference type="ARBA" id="ARBA00022989"/>
    </source>
</evidence>
<dbReference type="PROSITE" id="PS50893">
    <property type="entry name" value="ABC_TRANSPORTER_2"/>
    <property type="match status" value="1"/>
</dbReference>
<dbReference type="Gene3D" id="3.40.50.300">
    <property type="entry name" value="P-loop containing nucleotide triphosphate hydrolases"/>
    <property type="match status" value="1"/>
</dbReference>
<evidence type="ECO:0000259" key="10">
    <source>
        <dbReference type="PROSITE" id="PS50929"/>
    </source>
</evidence>
<comment type="subcellular location">
    <subcellularLocation>
        <location evidence="1">Cell membrane</location>
        <topology evidence="1">Multi-pass membrane protein</topology>
    </subcellularLocation>
</comment>
<feature type="compositionally biased region" description="Polar residues" evidence="7">
    <location>
        <begin position="1"/>
        <end position="10"/>
    </location>
</feature>
<dbReference type="InterPro" id="IPR036640">
    <property type="entry name" value="ABC1_TM_sf"/>
</dbReference>
<dbReference type="PANTHER" id="PTHR24221">
    <property type="entry name" value="ATP-BINDING CASSETTE SUB-FAMILY B"/>
    <property type="match status" value="1"/>
</dbReference>
<comment type="caution">
    <text evidence="11">The sequence shown here is derived from an EMBL/GenBank/DDBJ whole genome shotgun (WGS) entry which is preliminary data.</text>
</comment>
<feature type="transmembrane region" description="Helical" evidence="8">
    <location>
        <begin position="52"/>
        <end position="82"/>
    </location>
</feature>
<dbReference type="InterPro" id="IPR039421">
    <property type="entry name" value="Type_1_exporter"/>
</dbReference>
<dbReference type="InterPro" id="IPR011527">
    <property type="entry name" value="ABC1_TM_dom"/>
</dbReference>
<dbReference type="InterPro" id="IPR027417">
    <property type="entry name" value="P-loop_NTPase"/>
</dbReference>
<evidence type="ECO:0000256" key="1">
    <source>
        <dbReference type="ARBA" id="ARBA00004651"/>
    </source>
</evidence>
<dbReference type="SMART" id="SM00382">
    <property type="entry name" value="AAA"/>
    <property type="match status" value="1"/>
</dbReference>
<keyword evidence="6 8" id="KW-0472">Membrane</keyword>
<evidence type="ECO:0000256" key="3">
    <source>
        <dbReference type="ARBA" id="ARBA00022741"/>
    </source>
</evidence>
<evidence type="ECO:0000256" key="8">
    <source>
        <dbReference type="SAM" id="Phobius"/>
    </source>
</evidence>
<dbReference type="PANTHER" id="PTHR24221:SF654">
    <property type="entry name" value="ATP-BINDING CASSETTE SUB-FAMILY B MEMBER 6"/>
    <property type="match status" value="1"/>
</dbReference>
<evidence type="ECO:0000259" key="9">
    <source>
        <dbReference type="PROSITE" id="PS50893"/>
    </source>
</evidence>
<evidence type="ECO:0000256" key="4">
    <source>
        <dbReference type="ARBA" id="ARBA00022840"/>
    </source>
</evidence>
<feature type="region of interest" description="Disordered" evidence="7">
    <location>
        <begin position="1"/>
        <end position="35"/>
    </location>
</feature>
<keyword evidence="4 11" id="KW-0067">ATP-binding</keyword>
<dbReference type="InterPro" id="IPR003593">
    <property type="entry name" value="AAA+_ATPase"/>
</dbReference>
<dbReference type="Pfam" id="PF00664">
    <property type="entry name" value="ABC_membrane"/>
    <property type="match status" value="1"/>
</dbReference>
<dbReference type="Proteomes" id="UP001596160">
    <property type="component" value="Unassembled WGS sequence"/>
</dbReference>
<feature type="transmembrane region" description="Helical" evidence="8">
    <location>
        <begin position="94"/>
        <end position="121"/>
    </location>
</feature>
<dbReference type="PROSITE" id="PS50929">
    <property type="entry name" value="ABC_TM1F"/>
    <property type="match status" value="1"/>
</dbReference>
<evidence type="ECO:0000256" key="7">
    <source>
        <dbReference type="SAM" id="MobiDB-lite"/>
    </source>
</evidence>
<gene>
    <name evidence="11" type="ORF">ACFPRH_17620</name>
</gene>
<name>A0ABW0APB8_9ACTN</name>
<feature type="compositionally biased region" description="Low complexity" evidence="7">
    <location>
        <begin position="23"/>
        <end position="35"/>
    </location>
</feature>
<feature type="transmembrane region" description="Helical" evidence="8">
    <location>
        <begin position="317"/>
        <end position="338"/>
    </location>
</feature>
<feature type="domain" description="ABC transporter" evidence="9">
    <location>
        <begin position="376"/>
        <end position="609"/>
    </location>
</feature>
<keyword evidence="3" id="KW-0547">Nucleotide-binding</keyword>
<evidence type="ECO:0000313" key="12">
    <source>
        <dbReference type="Proteomes" id="UP001596160"/>
    </source>
</evidence>
<sequence>MPGTTDQQQRPADHDPPGSGAGTTENAPATEGPEAAPAVGLGELLAPVRGRLVLAVTLQALASVASVVPFIAVAELGVVLLAEGPDGFDRERAWWVAGIAAATMLAGLGLTLAAGALAHLADNDISLDLRRRLAAHLGRVPLGWFTERNSGLVRKSVGDDVSAMHHLVGHTVTDLTRATVVPLVSLGWLFATDWRLTLVTLIPVCAGLAMYARMTGSASARAGFEEYGRALARIGSASVEFTHGITVVKTFGRSGRAHRRYTEAADDLTSFFLRYVQSMFRTSAASELVLSPVFLLLWILGVGGAFVSRGWADAVDLLPFALLGLGLTAPVLGLGYSFDEIRKARAAAERVAAVLSTEPLPEPEPGTEGEPLGTTVEFDRVSFGYDDRSNALEEVSLTLEPGTVTALVGPSGSGKTTLARLLPRFYDVTGGAIRIGGADLRRLPAERLYRLVSFVFQDVQLLRASVRDNIALARPDATDEEVHAAARAARIHDRVRELPGGYDAIVGEEARFSGGEAQRLSIARALLADTPVLVLDEATAFADPESEAAIQDALSRLVAGRTLLVIAHRLSTVAGADKIAVLENGRIVESGRHAELLAAGGRYARSWAIDERSGRWAPTAAAPLTPEAAQ</sequence>
<dbReference type="RefSeq" id="WP_344479508.1">
    <property type="nucleotide sequence ID" value="NZ_BAAASB010000012.1"/>
</dbReference>
<feature type="domain" description="ABC transmembrane type-1" evidence="10">
    <location>
        <begin position="53"/>
        <end position="343"/>
    </location>
</feature>
<organism evidence="11 12">
    <name type="scientific">Streptomyces amakusaensis</name>
    <dbReference type="NCBI Taxonomy" id="67271"/>
    <lineage>
        <taxon>Bacteria</taxon>
        <taxon>Bacillati</taxon>
        <taxon>Actinomycetota</taxon>
        <taxon>Actinomycetes</taxon>
        <taxon>Kitasatosporales</taxon>
        <taxon>Streptomycetaceae</taxon>
        <taxon>Streptomyces</taxon>
    </lineage>
</organism>
<dbReference type="PROSITE" id="PS00211">
    <property type="entry name" value="ABC_TRANSPORTER_1"/>
    <property type="match status" value="1"/>
</dbReference>
<feature type="transmembrane region" description="Helical" evidence="8">
    <location>
        <begin position="288"/>
        <end position="311"/>
    </location>
</feature>
<keyword evidence="2 8" id="KW-0812">Transmembrane</keyword>
<reference evidence="12" key="1">
    <citation type="journal article" date="2019" name="Int. J. Syst. Evol. Microbiol.">
        <title>The Global Catalogue of Microorganisms (GCM) 10K type strain sequencing project: providing services to taxonomists for standard genome sequencing and annotation.</title>
        <authorList>
            <consortium name="The Broad Institute Genomics Platform"/>
            <consortium name="The Broad Institute Genome Sequencing Center for Infectious Disease"/>
            <person name="Wu L."/>
            <person name="Ma J."/>
        </authorList>
    </citation>
    <scope>NUCLEOTIDE SEQUENCE [LARGE SCALE GENOMIC DNA]</scope>
    <source>
        <strain evidence="12">PCU 266</strain>
    </source>
</reference>
<accession>A0ABW0APB8</accession>
<evidence type="ECO:0000256" key="2">
    <source>
        <dbReference type="ARBA" id="ARBA00022692"/>
    </source>
</evidence>
<proteinExistence type="predicted"/>
<dbReference type="InterPro" id="IPR003439">
    <property type="entry name" value="ABC_transporter-like_ATP-bd"/>
</dbReference>
<dbReference type="SUPFAM" id="SSF90123">
    <property type="entry name" value="ABC transporter transmembrane region"/>
    <property type="match status" value="1"/>
</dbReference>
<keyword evidence="5 8" id="KW-1133">Transmembrane helix</keyword>
<dbReference type="Pfam" id="PF00005">
    <property type="entry name" value="ABC_tran"/>
    <property type="match status" value="1"/>
</dbReference>
<dbReference type="CDD" id="cd07346">
    <property type="entry name" value="ABC_6TM_exporters"/>
    <property type="match status" value="1"/>
</dbReference>
<dbReference type="Gene3D" id="1.20.1560.10">
    <property type="entry name" value="ABC transporter type 1, transmembrane domain"/>
    <property type="match status" value="1"/>
</dbReference>
<dbReference type="EMBL" id="JBHSKP010000010">
    <property type="protein sequence ID" value="MFC5153554.1"/>
    <property type="molecule type" value="Genomic_DNA"/>
</dbReference>